<dbReference type="EMBL" id="ML996569">
    <property type="protein sequence ID" value="KAF2759633.1"/>
    <property type="molecule type" value="Genomic_DNA"/>
</dbReference>
<dbReference type="RefSeq" id="XP_033602084.1">
    <property type="nucleotide sequence ID" value="XM_033743659.1"/>
</dbReference>
<protein>
    <submittedName>
        <fullName evidence="1">Uncharacterized protein</fullName>
    </submittedName>
</protein>
<evidence type="ECO:0000313" key="2">
    <source>
        <dbReference type="Proteomes" id="UP000799437"/>
    </source>
</evidence>
<proteinExistence type="predicted"/>
<sequence length="339" mass="38390">MVLKEVSTIIPPNQADGAPKRINMIARKDFRDRFEAEKPGHEKFFSSLFGGEWTIKLDPSNLFTYTEEKDASMFGYYCNKYFADGQVRDNLANFTKEYAADGITQINKLAHTHTITIEPSSSTSAGLDFADGKFRILFSEPDGFTSGASYWSGSLSSAVSAAEASGPQTSAGQPRQMSIVAKRDIRDRFEAEIGPIEERVRKYLQAPDFTLDPNFEANYAFYAAWEEELKADPDETAIRQVEKGWEGMIGYFTLKYFVRLADYLRDEGFAKDEMLREGFKEVVNANWVVVRQVEDEVFKDARGNTEDAVIEDGVLVFRTTRKAFGWNEGRCVMKIMDLL</sequence>
<keyword evidence="2" id="KW-1185">Reference proteome</keyword>
<dbReference type="GeneID" id="54484713"/>
<organism evidence="1 2">
    <name type="scientific">Pseudovirgaria hyperparasitica</name>
    <dbReference type="NCBI Taxonomy" id="470096"/>
    <lineage>
        <taxon>Eukaryota</taxon>
        <taxon>Fungi</taxon>
        <taxon>Dikarya</taxon>
        <taxon>Ascomycota</taxon>
        <taxon>Pezizomycotina</taxon>
        <taxon>Dothideomycetes</taxon>
        <taxon>Dothideomycetes incertae sedis</taxon>
        <taxon>Acrospermales</taxon>
        <taxon>Acrospermaceae</taxon>
        <taxon>Pseudovirgaria</taxon>
    </lineage>
</organism>
<name>A0A6A6WAD2_9PEZI</name>
<evidence type="ECO:0000313" key="1">
    <source>
        <dbReference type="EMBL" id="KAF2759633.1"/>
    </source>
</evidence>
<gene>
    <name evidence="1" type="ORF">EJ05DRAFT_474713</name>
</gene>
<dbReference type="Proteomes" id="UP000799437">
    <property type="component" value="Unassembled WGS sequence"/>
</dbReference>
<reference evidence="1" key="1">
    <citation type="journal article" date="2020" name="Stud. Mycol.">
        <title>101 Dothideomycetes genomes: a test case for predicting lifestyles and emergence of pathogens.</title>
        <authorList>
            <person name="Haridas S."/>
            <person name="Albert R."/>
            <person name="Binder M."/>
            <person name="Bloem J."/>
            <person name="Labutti K."/>
            <person name="Salamov A."/>
            <person name="Andreopoulos B."/>
            <person name="Baker S."/>
            <person name="Barry K."/>
            <person name="Bills G."/>
            <person name="Bluhm B."/>
            <person name="Cannon C."/>
            <person name="Castanera R."/>
            <person name="Culley D."/>
            <person name="Daum C."/>
            <person name="Ezra D."/>
            <person name="Gonzalez J."/>
            <person name="Henrissat B."/>
            <person name="Kuo A."/>
            <person name="Liang C."/>
            <person name="Lipzen A."/>
            <person name="Lutzoni F."/>
            <person name="Magnuson J."/>
            <person name="Mondo S."/>
            <person name="Nolan M."/>
            <person name="Ohm R."/>
            <person name="Pangilinan J."/>
            <person name="Park H.-J."/>
            <person name="Ramirez L."/>
            <person name="Alfaro M."/>
            <person name="Sun H."/>
            <person name="Tritt A."/>
            <person name="Yoshinaga Y."/>
            <person name="Zwiers L.-H."/>
            <person name="Turgeon B."/>
            <person name="Goodwin S."/>
            <person name="Spatafora J."/>
            <person name="Crous P."/>
            <person name="Grigoriev I."/>
        </authorList>
    </citation>
    <scope>NUCLEOTIDE SEQUENCE</scope>
    <source>
        <strain evidence="1">CBS 121739</strain>
    </source>
</reference>
<dbReference type="OrthoDB" id="2364174at2759"/>
<dbReference type="AlphaFoldDB" id="A0A6A6WAD2"/>
<accession>A0A6A6WAD2</accession>